<reference evidence="1 2" key="1">
    <citation type="submission" date="2019-05" db="EMBL/GenBank/DDBJ databases">
        <title>Another draft genome of Portunus trituberculatus and its Hox gene families provides insights of decapod evolution.</title>
        <authorList>
            <person name="Jeong J.-H."/>
            <person name="Song I."/>
            <person name="Kim S."/>
            <person name="Choi T."/>
            <person name="Kim D."/>
            <person name="Ryu S."/>
            <person name="Kim W."/>
        </authorList>
    </citation>
    <scope>NUCLEOTIDE SEQUENCE [LARGE SCALE GENOMIC DNA]</scope>
    <source>
        <tissue evidence="1">Muscle</tissue>
    </source>
</reference>
<dbReference type="AlphaFoldDB" id="A0A5B7FAX1"/>
<organism evidence="1 2">
    <name type="scientific">Portunus trituberculatus</name>
    <name type="common">Swimming crab</name>
    <name type="synonym">Neptunus trituberculatus</name>
    <dbReference type="NCBI Taxonomy" id="210409"/>
    <lineage>
        <taxon>Eukaryota</taxon>
        <taxon>Metazoa</taxon>
        <taxon>Ecdysozoa</taxon>
        <taxon>Arthropoda</taxon>
        <taxon>Crustacea</taxon>
        <taxon>Multicrustacea</taxon>
        <taxon>Malacostraca</taxon>
        <taxon>Eumalacostraca</taxon>
        <taxon>Eucarida</taxon>
        <taxon>Decapoda</taxon>
        <taxon>Pleocyemata</taxon>
        <taxon>Brachyura</taxon>
        <taxon>Eubrachyura</taxon>
        <taxon>Portunoidea</taxon>
        <taxon>Portunidae</taxon>
        <taxon>Portuninae</taxon>
        <taxon>Portunus</taxon>
    </lineage>
</organism>
<accession>A0A5B7FAX1</accession>
<protein>
    <submittedName>
        <fullName evidence="1">Uncharacterized protein</fullName>
    </submittedName>
</protein>
<keyword evidence="2" id="KW-1185">Reference proteome</keyword>
<dbReference type="Proteomes" id="UP000324222">
    <property type="component" value="Unassembled WGS sequence"/>
</dbReference>
<proteinExistence type="predicted"/>
<gene>
    <name evidence="1" type="ORF">E2C01_035885</name>
</gene>
<evidence type="ECO:0000313" key="2">
    <source>
        <dbReference type="Proteomes" id="UP000324222"/>
    </source>
</evidence>
<comment type="caution">
    <text evidence="1">The sequence shown here is derived from an EMBL/GenBank/DDBJ whole genome shotgun (WGS) entry which is preliminary data.</text>
</comment>
<sequence length="35" mass="3735">MTAATGSPVSMTSLFTKINEGQLTSNGRVLDYKDT</sequence>
<name>A0A5B7FAX1_PORTR</name>
<evidence type="ECO:0000313" key="1">
    <source>
        <dbReference type="EMBL" id="MPC42268.1"/>
    </source>
</evidence>
<dbReference type="EMBL" id="VSRR010005372">
    <property type="protein sequence ID" value="MPC42268.1"/>
    <property type="molecule type" value="Genomic_DNA"/>
</dbReference>